<dbReference type="InterPro" id="IPR049560">
    <property type="entry name" value="MeTrfase_RsmB-F_NOP2_cat"/>
</dbReference>
<dbReference type="PANTHER" id="PTHR22807:SF30">
    <property type="entry name" value="28S RRNA (CYTOSINE(4447)-C(5))-METHYLTRANSFERASE-RELATED"/>
    <property type="match status" value="1"/>
</dbReference>
<evidence type="ECO:0000256" key="2">
    <source>
        <dbReference type="ARBA" id="ARBA00022490"/>
    </source>
</evidence>
<evidence type="ECO:0000256" key="7">
    <source>
        <dbReference type="PROSITE-ProRule" id="PRU01023"/>
    </source>
</evidence>
<keyword evidence="6 7" id="KW-0694">RNA-binding</keyword>
<dbReference type="PRINTS" id="PR02008">
    <property type="entry name" value="RCMTFAMILY"/>
</dbReference>
<dbReference type="Proteomes" id="UP000886889">
    <property type="component" value="Unassembled WGS sequence"/>
</dbReference>
<evidence type="ECO:0000259" key="8">
    <source>
        <dbReference type="PROSITE" id="PS51686"/>
    </source>
</evidence>
<comment type="caution">
    <text evidence="7">Lacks conserved residue(s) required for the propagation of feature annotation.</text>
</comment>
<feature type="binding site" evidence="7">
    <location>
        <begin position="109"/>
        <end position="115"/>
    </location>
    <ligand>
        <name>S-adenosyl-L-methionine</name>
        <dbReference type="ChEBI" id="CHEBI:59789"/>
    </ligand>
</feature>
<accession>A0A9D1NZH9</accession>
<dbReference type="Pfam" id="PF17126">
    <property type="entry name" value="RsmF_methylt_CI"/>
    <property type="match status" value="1"/>
</dbReference>
<dbReference type="GO" id="GO:0003723">
    <property type="term" value="F:RNA binding"/>
    <property type="evidence" value="ECO:0007669"/>
    <property type="project" value="UniProtKB-UniRule"/>
</dbReference>
<reference evidence="9" key="2">
    <citation type="journal article" date="2021" name="PeerJ">
        <title>Extensive microbial diversity within the chicken gut microbiome revealed by metagenomics and culture.</title>
        <authorList>
            <person name="Gilroy R."/>
            <person name="Ravi A."/>
            <person name="Getino M."/>
            <person name="Pursley I."/>
            <person name="Horton D.L."/>
            <person name="Alikhan N.F."/>
            <person name="Baker D."/>
            <person name="Gharbi K."/>
            <person name="Hall N."/>
            <person name="Watson M."/>
            <person name="Adriaenssens E.M."/>
            <person name="Foster-Nyarko E."/>
            <person name="Jarju S."/>
            <person name="Secka A."/>
            <person name="Antonio M."/>
            <person name="Oren A."/>
            <person name="Chaudhuri R.R."/>
            <person name="La Ragione R."/>
            <person name="Hildebrand F."/>
            <person name="Pallen M.J."/>
        </authorList>
    </citation>
    <scope>NUCLEOTIDE SEQUENCE</scope>
    <source>
        <strain evidence="9">ChiBcec6-7307</strain>
    </source>
</reference>
<dbReference type="InterPro" id="IPR018314">
    <property type="entry name" value="RsmB/NOL1/NOP2-like_CS"/>
</dbReference>
<dbReference type="PROSITE" id="PS01153">
    <property type="entry name" value="NOL1_NOP2_SUN"/>
    <property type="match status" value="1"/>
</dbReference>
<dbReference type="InterPro" id="IPR031341">
    <property type="entry name" value="Methyltr_RsmF_N"/>
</dbReference>
<protein>
    <submittedName>
        <fullName evidence="9">RsmB/NOP family class I SAM-dependent RNA methyltransferase</fullName>
    </submittedName>
</protein>
<dbReference type="GO" id="GO:0008173">
    <property type="term" value="F:RNA methyltransferase activity"/>
    <property type="evidence" value="ECO:0007669"/>
    <property type="project" value="InterPro"/>
</dbReference>
<dbReference type="Gene3D" id="2.30.130.60">
    <property type="match status" value="1"/>
</dbReference>
<dbReference type="PANTHER" id="PTHR22807">
    <property type="entry name" value="NOP2 YEAST -RELATED NOL1/NOP2/FMU SUN DOMAIN-CONTAINING"/>
    <property type="match status" value="1"/>
</dbReference>
<dbReference type="Gene3D" id="3.40.50.150">
    <property type="entry name" value="Vaccinia Virus protein VP39"/>
    <property type="match status" value="1"/>
</dbReference>
<evidence type="ECO:0000256" key="6">
    <source>
        <dbReference type="ARBA" id="ARBA00022884"/>
    </source>
</evidence>
<evidence type="ECO:0000256" key="3">
    <source>
        <dbReference type="ARBA" id="ARBA00022603"/>
    </source>
</evidence>
<reference evidence="9" key="1">
    <citation type="submission" date="2020-10" db="EMBL/GenBank/DDBJ databases">
        <authorList>
            <person name="Gilroy R."/>
        </authorList>
    </citation>
    <scope>NUCLEOTIDE SEQUENCE</scope>
    <source>
        <strain evidence="9">ChiBcec6-7307</strain>
    </source>
</reference>
<keyword evidence="4 7" id="KW-0808">Transferase</keyword>
<dbReference type="Pfam" id="PF01189">
    <property type="entry name" value="Methyltr_RsmB-F"/>
    <property type="match status" value="1"/>
</dbReference>
<evidence type="ECO:0000313" key="10">
    <source>
        <dbReference type="Proteomes" id="UP000886889"/>
    </source>
</evidence>
<feature type="binding site" evidence="7">
    <location>
        <position position="133"/>
    </location>
    <ligand>
        <name>S-adenosyl-L-methionine</name>
        <dbReference type="ChEBI" id="CHEBI:59789"/>
    </ligand>
</feature>
<dbReference type="Pfam" id="PF17125">
    <property type="entry name" value="Methyltr_RsmF_N"/>
    <property type="match status" value="1"/>
</dbReference>
<keyword evidence="2" id="KW-0963">Cytoplasm</keyword>
<dbReference type="CDD" id="cd02440">
    <property type="entry name" value="AdoMet_MTases"/>
    <property type="match status" value="1"/>
</dbReference>
<organism evidence="9 10">
    <name type="scientific">Candidatus Merdiplasma excrementigallinarum</name>
    <dbReference type="NCBI Taxonomy" id="2840864"/>
    <lineage>
        <taxon>Bacteria</taxon>
        <taxon>Bacillati</taxon>
        <taxon>Bacillota</taxon>
        <taxon>Clostridia</taxon>
        <taxon>Lachnospirales</taxon>
        <taxon>Lachnospiraceae</taxon>
        <taxon>Lachnospiraceae incertae sedis</taxon>
        <taxon>Candidatus Merdiplasma</taxon>
    </lineage>
</organism>
<dbReference type="InterPro" id="IPR027391">
    <property type="entry name" value="Nol1_Nop2_Fmu_2"/>
</dbReference>
<comment type="caution">
    <text evidence="9">The sequence shown here is derived from an EMBL/GenBank/DDBJ whole genome shotgun (WGS) entry which is preliminary data.</text>
</comment>
<dbReference type="Pfam" id="PF13636">
    <property type="entry name" value="Methyltranf_PUA"/>
    <property type="match status" value="1"/>
</dbReference>
<dbReference type="InterPro" id="IPR031340">
    <property type="entry name" value="RsmF_methylt_CI"/>
</dbReference>
<evidence type="ECO:0000256" key="5">
    <source>
        <dbReference type="ARBA" id="ARBA00022691"/>
    </source>
</evidence>
<evidence type="ECO:0000313" key="9">
    <source>
        <dbReference type="EMBL" id="HIV23512.1"/>
    </source>
</evidence>
<evidence type="ECO:0000256" key="1">
    <source>
        <dbReference type="ARBA" id="ARBA00007494"/>
    </source>
</evidence>
<dbReference type="CDD" id="cd21147">
    <property type="entry name" value="RsmF_methylt_CTD1"/>
    <property type="match status" value="1"/>
</dbReference>
<feature type="domain" description="SAM-dependent MTase RsmB/NOP-type" evidence="8">
    <location>
        <begin position="17"/>
        <end position="310"/>
    </location>
</feature>
<feature type="binding site" evidence="7">
    <location>
        <position position="178"/>
    </location>
    <ligand>
        <name>S-adenosyl-L-methionine</name>
        <dbReference type="ChEBI" id="CHEBI:59789"/>
    </ligand>
</feature>
<comment type="similarity">
    <text evidence="1 7">Belongs to the class I-like SAM-binding methyltransferase superfamily. RsmB/NOP family.</text>
</comment>
<proteinExistence type="inferred from homology"/>
<evidence type="ECO:0000256" key="4">
    <source>
        <dbReference type="ARBA" id="ARBA00022679"/>
    </source>
</evidence>
<keyword evidence="3 7" id="KW-0489">Methyltransferase</keyword>
<dbReference type="InterPro" id="IPR029063">
    <property type="entry name" value="SAM-dependent_MTases_sf"/>
</dbReference>
<dbReference type="AlphaFoldDB" id="A0A9D1NZH9"/>
<feature type="active site" description="Nucleophile" evidence="7">
    <location>
        <position position="231"/>
    </location>
</feature>
<dbReference type="SUPFAM" id="SSF53335">
    <property type="entry name" value="S-adenosyl-L-methionine-dependent methyltransferases"/>
    <property type="match status" value="1"/>
</dbReference>
<dbReference type="InterPro" id="IPR023267">
    <property type="entry name" value="RCMT"/>
</dbReference>
<dbReference type="EMBL" id="DVOS01000054">
    <property type="protein sequence ID" value="HIV23512.1"/>
    <property type="molecule type" value="Genomic_DNA"/>
</dbReference>
<keyword evidence="5 7" id="KW-0949">S-adenosyl-L-methionine</keyword>
<dbReference type="Gene3D" id="3.30.70.1170">
    <property type="entry name" value="Sun protein, domain 3"/>
    <property type="match status" value="1"/>
</dbReference>
<dbReference type="PROSITE" id="PS51686">
    <property type="entry name" value="SAM_MT_RSMB_NOP"/>
    <property type="match status" value="1"/>
</dbReference>
<dbReference type="GO" id="GO:0001510">
    <property type="term" value="P:RNA methylation"/>
    <property type="evidence" value="ECO:0007669"/>
    <property type="project" value="InterPro"/>
</dbReference>
<name>A0A9D1NZH9_9FIRM</name>
<sequence length="477" mass="53800">MNLPAEFETEVKSILGEEFPLFLVCYGMERMQGIRINRQKISAEEFLKITPFHLRPIPWTDNGFFYDREEEVTKHPHYYAGLYYVQEPSAMVPASRLPIEPGDRVLDLCAAPGGKATELGARLRGTGILAANDISPSRAGALVKNLELAGIPNVLVTAETPERLRARYGEHFDKILVDAPCSGEGMFRKDPALIKSWIERGPEYYAPLQEEILLNAAGMLRPGGMILYSTCTFSVAENERVVARVLKQCPQMELAEPLWYEGFSSGCRGRMGDELVSAREYPEFDPEKCIRIWPHRMEGEGHFAALLRKAGPDRRHEMKEETGGENLLSTGQLRELPEEAAAFLEKIRFPFSVSGWKAERVKDSLLLIPEGMAYKGLRCLRTGLLLGTVKKKRFEPSQALAMALKMDSWDNFIDFSRDDYRAERYLKGETLDPGETDEGKRSSGWTLVGCDGFPLGWGKMVNGQLRNKYQAGWRKMS</sequence>
<dbReference type="InterPro" id="IPR001678">
    <property type="entry name" value="MeTrfase_RsmB-F_NOP2_dom"/>
</dbReference>
<gene>
    <name evidence="9" type="ORF">IAC80_06190</name>
</gene>